<reference evidence="7" key="1">
    <citation type="submission" date="2025-08" db="UniProtKB">
        <authorList>
            <consortium name="RefSeq"/>
        </authorList>
    </citation>
    <scope>IDENTIFICATION</scope>
    <source>
        <tissue evidence="7">Gonads</tissue>
    </source>
</reference>
<evidence type="ECO:0000259" key="4">
    <source>
        <dbReference type="Pfam" id="PF00024"/>
    </source>
</evidence>
<keyword evidence="2" id="KW-0812">Transmembrane</keyword>
<dbReference type="InterPro" id="IPR058831">
    <property type="entry name" value="LolA-like_dom_2nd"/>
</dbReference>
<feature type="signal peptide" evidence="3">
    <location>
        <begin position="1"/>
        <end position="21"/>
    </location>
</feature>
<feature type="compositionally biased region" description="Low complexity" evidence="1">
    <location>
        <begin position="679"/>
        <end position="691"/>
    </location>
</feature>
<dbReference type="Gene3D" id="3.50.4.10">
    <property type="entry name" value="Hepatocyte Growth Factor"/>
    <property type="match status" value="1"/>
</dbReference>
<dbReference type="PANTHER" id="PTHR36902">
    <property type="entry name" value="ENRICHED IN SURFACE-LABELED PROTEOME PROTEIN 9"/>
    <property type="match status" value="1"/>
</dbReference>
<evidence type="ECO:0000256" key="3">
    <source>
        <dbReference type="SAM" id="SignalP"/>
    </source>
</evidence>
<feature type="domain" description="Apple" evidence="4">
    <location>
        <begin position="552"/>
        <end position="620"/>
    </location>
</feature>
<evidence type="ECO:0000313" key="6">
    <source>
        <dbReference type="Proteomes" id="UP000085678"/>
    </source>
</evidence>
<keyword evidence="3" id="KW-0732">Signal</keyword>
<accession>A0A1S3IMR2</accession>
<feature type="region of interest" description="Disordered" evidence="1">
    <location>
        <begin position="676"/>
        <end position="702"/>
    </location>
</feature>
<evidence type="ECO:0000313" key="7">
    <source>
        <dbReference type="RefSeq" id="XP_013399378.1"/>
    </source>
</evidence>
<dbReference type="PANTHER" id="PTHR36902:SF1">
    <property type="entry name" value="ENRICHED IN SURFACE-LABELED PROTEOME PROTEIN 9"/>
    <property type="match status" value="1"/>
</dbReference>
<gene>
    <name evidence="7" type="primary">LOC106165633</name>
</gene>
<dbReference type="SUPFAM" id="SSF57414">
    <property type="entry name" value="Hairpin loop containing domain-like"/>
    <property type="match status" value="1"/>
</dbReference>
<evidence type="ECO:0000256" key="2">
    <source>
        <dbReference type="SAM" id="Phobius"/>
    </source>
</evidence>
<dbReference type="RefSeq" id="XP_013399378.1">
    <property type="nucleotide sequence ID" value="XM_013543924.1"/>
</dbReference>
<organism evidence="6 7">
    <name type="scientific">Lingula anatina</name>
    <name type="common">Brachiopod</name>
    <name type="synonym">Lingula unguis</name>
    <dbReference type="NCBI Taxonomy" id="7574"/>
    <lineage>
        <taxon>Eukaryota</taxon>
        <taxon>Metazoa</taxon>
        <taxon>Spiralia</taxon>
        <taxon>Lophotrochozoa</taxon>
        <taxon>Brachiopoda</taxon>
        <taxon>Linguliformea</taxon>
        <taxon>Lingulata</taxon>
        <taxon>Lingulida</taxon>
        <taxon>Linguloidea</taxon>
        <taxon>Lingulidae</taxon>
        <taxon>Lingula</taxon>
    </lineage>
</organism>
<feature type="transmembrane region" description="Helical" evidence="2">
    <location>
        <begin position="715"/>
        <end position="739"/>
    </location>
</feature>
<dbReference type="KEGG" id="lak:106165633"/>
<keyword evidence="6" id="KW-1185">Reference proteome</keyword>
<name>A0A1S3IMR2_LINAN</name>
<dbReference type="OrthoDB" id="5983572at2759"/>
<keyword evidence="2" id="KW-0472">Membrane</keyword>
<feature type="domain" description="LolA-like" evidence="5">
    <location>
        <begin position="245"/>
        <end position="475"/>
    </location>
</feature>
<evidence type="ECO:0000259" key="5">
    <source>
        <dbReference type="Pfam" id="PF25898"/>
    </source>
</evidence>
<sequence length="761" mass="85017">MMHALAIPVAVIACLAAVTNGQNQQYCTASSIRPTTATNINAPPLPELPTSFYTQVEANIVNNAGSYTMMAEEFYDGVKNRGTLRLKRAGGVRQFNYDYVTKQLYVSRIGPDGAVDCIAEDIRSQDGQYFFGYSNGTIYTVDKVLRFGKKFNEVYIGRETVRGISVDHYRSCINDDAWSGSFTVDYYFTASGVWSPVNQRGVPVPVRALVQGFSTRGESHNFTNSYEFFSFQPNYTFSETDFETPVGAYCASRLNPRPMKPLDLQFSYMQEIYLPRSSIIQLATVYYDFQYKLLRYDYRNPDVGIPPWYTDHMLKEVHDYNTGVKYVTDTVLGNCSIRALGLDGFDSTINEKELQKTGGYALRLKNPMELFFLDSESYVYVGQRLTRGIRADVYVTQRNDYPVPGHVDTNVTIEAYFLSSDVREVSPGSIVDSGFPIQLVITSAVPEVDFKISYNFFNFDQEHPDLNNFEIIECFPEAVKKHFRIKLPRTSPGLIVDYMGIETRALQLELAQFAGVSPQRIQRPQLQYDSQAFYVVSTLLERAPYSAQFTVFADETAYYGSDKIINNIGDIDSCGELCLDPAAGGIPCNSFDYCPQEKMCILSRTHQGNATSVNGKNPLCSHWTRNVDFPGKAELPLQAAWLNLTNSVNAGSVWLSVAARNGSMYKIKSSSIRDDIERPTLPTRIPTTTPGPSNPTPGPTAKQQEVLVHDSNTGAMVGLAVGMLVLGLLLGAGALYGFLRLKRHTLPDNMQLSFVNKENSE</sequence>
<evidence type="ECO:0000256" key="1">
    <source>
        <dbReference type="SAM" id="MobiDB-lite"/>
    </source>
</evidence>
<dbReference type="Pfam" id="PF25898">
    <property type="entry name" value="LolA_2nd_metazoa"/>
    <property type="match status" value="1"/>
</dbReference>
<proteinExistence type="predicted"/>
<dbReference type="InParanoid" id="A0A1S3IMR2"/>
<dbReference type="Pfam" id="PF00024">
    <property type="entry name" value="PAN_1"/>
    <property type="match status" value="1"/>
</dbReference>
<dbReference type="InterPro" id="IPR003609">
    <property type="entry name" value="Pan_app"/>
</dbReference>
<dbReference type="GeneID" id="106165633"/>
<feature type="chain" id="PRO_5010215514" evidence="3">
    <location>
        <begin position="22"/>
        <end position="761"/>
    </location>
</feature>
<dbReference type="AlphaFoldDB" id="A0A1S3IMR2"/>
<protein>
    <submittedName>
        <fullName evidence="7">Uncharacterized protein LOC106165633</fullName>
    </submittedName>
</protein>
<dbReference type="Proteomes" id="UP000085678">
    <property type="component" value="Unplaced"/>
</dbReference>
<keyword evidence="2" id="KW-1133">Transmembrane helix</keyword>